<evidence type="ECO:0000313" key="2">
    <source>
        <dbReference type="EMBL" id="OHU76121.1"/>
    </source>
</evidence>
<feature type="compositionally biased region" description="Basic and acidic residues" evidence="1">
    <location>
        <begin position="8"/>
        <end position="20"/>
    </location>
</feature>
<reference evidence="2 3" key="1">
    <citation type="submission" date="2016-10" db="EMBL/GenBank/DDBJ databases">
        <title>Evaluation of Human, Veterinary and Environmental Mycobacterium chelonae Isolates by Core Genome Phylogenomic Analysis, Targeted Gene Comparison, and Anti-microbial Susceptibility Patterns: A Tale of Mistaken Identities.</title>
        <authorList>
            <person name="Fogelson S.B."/>
            <person name="Camus A.C."/>
            <person name="Lorenz W."/>
            <person name="Vasireddy R."/>
            <person name="Vasireddy S."/>
            <person name="Smith T."/>
            <person name="Brown-Elliott B.A."/>
            <person name="Wallace R.J.Jr."/>
            <person name="Hasan N.A."/>
            <person name="Reischl U."/>
            <person name="Sanchez S."/>
        </authorList>
    </citation>
    <scope>NUCLEOTIDE SEQUENCE [LARGE SCALE GENOMIC DNA]</scope>
    <source>
        <strain evidence="2 3">15518</strain>
    </source>
</reference>
<evidence type="ECO:0000256" key="1">
    <source>
        <dbReference type="SAM" id="MobiDB-lite"/>
    </source>
</evidence>
<proteinExistence type="predicted"/>
<accession>A0A1S1LXP0</accession>
<feature type="region of interest" description="Disordered" evidence="1">
    <location>
        <begin position="1"/>
        <end position="28"/>
    </location>
</feature>
<comment type="caution">
    <text evidence="2">The sequence shown here is derived from an EMBL/GenBank/DDBJ whole genome shotgun (WGS) entry which is preliminary data.</text>
</comment>
<dbReference type="AlphaFoldDB" id="A0A1S1LXP0"/>
<dbReference type="Proteomes" id="UP000179441">
    <property type="component" value="Unassembled WGS sequence"/>
</dbReference>
<evidence type="ECO:0000313" key="3">
    <source>
        <dbReference type="Proteomes" id="UP000179441"/>
    </source>
</evidence>
<dbReference type="EMBL" id="MLIS01000004">
    <property type="protein sequence ID" value="OHU76121.1"/>
    <property type="molecule type" value="Genomic_DNA"/>
</dbReference>
<gene>
    <name evidence="2" type="ORF">BKG84_24830</name>
</gene>
<protein>
    <submittedName>
        <fullName evidence="2">Uncharacterized protein</fullName>
    </submittedName>
</protein>
<organism evidence="2 3">
    <name type="scientific">Mycobacteroides chelonae</name>
    <name type="common">Mycobacterium chelonae</name>
    <dbReference type="NCBI Taxonomy" id="1774"/>
    <lineage>
        <taxon>Bacteria</taxon>
        <taxon>Bacillati</taxon>
        <taxon>Actinomycetota</taxon>
        <taxon>Actinomycetes</taxon>
        <taxon>Mycobacteriales</taxon>
        <taxon>Mycobacteriaceae</taxon>
        <taxon>Mycobacteroides</taxon>
    </lineage>
</organism>
<keyword evidence="3" id="KW-1185">Reference proteome</keyword>
<name>A0A1S1LXP0_MYCCH</name>
<dbReference type="RefSeq" id="WP_070952826.1">
    <property type="nucleotide sequence ID" value="NZ_MLIS01000004.1"/>
</dbReference>
<sequence>MAATTTERPTRDWRNREARPNGKKKYVARRVSEDEHELLSWYVNAIGSSMSEQLAPLVDDLMVRARQLRADLEKHPGLTRAS</sequence>